<feature type="transmembrane region" description="Helical" evidence="2">
    <location>
        <begin position="48"/>
        <end position="70"/>
    </location>
</feature>
<sequence length="74" mass="8890">MKQPNDEEKSETQEEIPSFNSVTDHYRNIMGVPTNKIDMKKMPRILRYFGYFVFSIFAVCTLLFIILYIVQFFR</sequence>
<evidence type="ECO:0000313" key="3">
    <source>
        <dbReference type="EMBL" id="GIO31671.1"/>
    </source>
</evidence>
<dbReference type="EMBL" id="BORQ01000003">
    <property type="protein sequence ID" value="GIO31671.1"/>
    <property type="molecule type" value="Genomic_DNA"/>
</dbReference>
<keyword evidence="2" id="KW-0812">Transmembrane</keyword>
<keyword evidence="2" id="KW-1133">Transmembrane helix</keyword>
<proteinExistence type="predicted"/>
<keyword evidence="4" id="KW-1185">Reference proteome</keyword>
<feature type="region of interest" description="Disordered" evidence="1">
    <location>
        <begin position="1"/>
        <end position="21"/>
    </location>
</feature>
<dbReference type="Proteomes" id="UP000679779">
    <property type="component" value="Unassembled WGS sequence"/>
</dbReference>
<accession>A0A919XF86</accession>
<evidence type="ECO:0000256" key="1">
    <source>
        <dbReference type="SAM" id="MobiDB-lite"/>
    </source>
</evidence>
<reference evidence="3" key="1">
    <citation type="submission" date="2021-03" db="EMBL/GenBank/DDBJ databases">
        <title>Antimicrobial resistance genes in bacteria isolated from Japanese honey, and their potential for conferring macrolide and lincosamide resistance in the American foulbrood pathogen Paenibacillus larvae.</title>
        <authorList>
            <person name="Okamoto M."/>
            <person name="Kumagai M."/>
            <person name="Kanamori H."/>
            <person name="Takamatsu D."/>
        </authorList>
    </citation>
    <scope>NUCLEOTIDE SEQUENCE</scope>
    <source>
        <strain evidence="3">J2TS6</strain>
    </source>
</reference>
<comment type="caution">
    <text evidence="3">The sequence shown here is derived from an EMBL/GenBank/DDBJ whole genome shotgun (WGS) entry which is preliminary data.</text>
</comment>
<evidence type="ECO:0008006" key="5">
    <source>
        <dbReference type="Google" id="ProtNLM"/>
    </source>
</evidence>
<protein>
    <recommendedName>
        <fullName evidence="5">Amino acid transporter</fullName>
    </recommendedName>
</protein>
<evidence type="ECO:0000313" key="4">
    <source>
        <dbReference type="Proteomes" id="UP000679779"/>
    </source>
</evidence>
<dbReference type="RefSeq" id="WP_160042563.1">
    <property type="nucleotide sequence ID" value="NZ_BORQ01000003.1"/>
</dbReference>
<evidence type="ECO:0000256" key="2">
    <source>
        <dbReference type="SAM" id="Phobius"/>
    </source>
</evidence>
<gene>
    <name evidence="3" type="ORF">J2TS6_28120</name>
</gene>
<feature type="compositionally biased region" description="Basic and acidic residues" evidence="1">
    <location>
        <begin position="1"/>
        <end position="12"/>
    </location>
</feature>
<keyword evidence="2" id="KW-0472">Membrane</keyword>
<dbReference type="AlphaFoldDB" id="A0A919XF86"/>
<organism evidence="3 4">
    <name type="scientific">Paenibacillus albilobatus</name>
    <dbReference type="NCBI Taxonomy" id="2716884"/>
    <lineage>
        <taxon>Bacteria</taxon>
        <taxon>Bacillati</taxon>
        <taxon>Bacillota</taxon>
        <taxon>Bacilli</taxon>
        <taxon>Bacillales</taxon>
        <taxon>Paenibacillaceae</taxon>
        <taxon>Paenibacillus</taxon>
    </lineage>
</organism>
<name>A0A919XF86_9BACL</name>